<feature type="compositionally biased region" description="Low complexity" evidence="5">
    <location>
        <begin position="118"/>
        <end position="141"/>
    </location>
</feature>
<dbReference type="RefSeq" id="XP_049313135.1">
    <property type="nucleotide sequence ID" value="XM_049457178.1"/>
</dbReference>
<feature type="compositionally biased region" description="Polar residues" evidence="5">
    <location>
        <begin position="2162"/>
        <end position="2181"/>
    </location>
</feature>
<dbReference type="OrthoDB" id="1928087at2759"/>
<dbReference type="GeneID" id="105224008"/>
<feature type="compositionally biased region" description="Low complexity" evidence="5">
    <location>
        <begin position="3320"/>
        <end position="3345"/>
    </location>
</feature>
<feature type="region of interest" description="Disordered" evidence="5">
    <location>
        <begin position="198"/>
        <end position="240"/>
    </location>
</feature>
<keyword evidence="1" id="KW-0479">Metal-binding</keyword>
<feature type="compositionally biased region" description="Low complexity" evidence="5">
    <location>
        <begin position="3372"/>
        <end position="3388"/>
    </location>
</feature>
<feature type="compositionally biased region" description="Pro residues" evidence="5">
    <location>
        <begin position="2470"/>
        <end position="2483"/>
    </location>
</feature>
<feature type="compositionally biased region" description="Acidic residues" evidence="5">
    <location>
        <begin position="1208"/>
        <end position="1223"/>
    </location>
</feature>
<name>A0ABM3JV76_BACDO</name>
<dbReference type="InterPro" id="IPR001965">
    <property type="entry name" value="Znf_PHD"/>
</dbReference>
<dbReference type="SUPFAM" id="SSF82199">
    <property type="entry name" value="SET domain"/>
    <property type="match status" value="1"/>
</dbReference>
<feature type="compositionally biased region" description="Low complexity" evidence="5">
    <location>
        <begin position="3974"/>
        <end position="3995"/>
    </location>
</feature>
<evidence type="ECO:0000313" key="7">
    <source>
        <dbReference type="Proteomes" id="UP001652620"/>
    </source>
</evidence>
<dbReference type="InterPro" id="IPR013083">
    <property type="entry name" value="Znf_RING/FYVE/PHD"/>
</dbReference>
<feature type="region of interest" description="Disordered" evidence="5">
    <location>
        <begin position="3463"/>
        <end position="3534"/>
    </location>
</feature>
<evidence type="ECO:0000256" key="5">
    <source>
        <dbReference type="SAM" id="MobiDB-lite"/>
    </source>
</evidence>
<feature type="compositionally biased region" description="Low complexity" evidence="5">
    <location>
        <begin position="1834"/>
        <end position="1876"/>
    </location>
</feature>
<dbReference type="SUPFAM" id="SSF57903">
    <property type="entry name" value="FYVE/PHD zinc finger"/>
    <property type="match status" value="1"/>
</dbReference>
<feature type="compositionally biased region" description="Low complexity" evidence="5">
    <location>
        <begin position="3833"/>
        <end position="3843"/>
    </location>
</feature>
<feature type="domain" description="SET" evidence="6">
    <location>
        <begin position="1483"/>
        <end position="1647"/>
    </location>
</feature>
<feature type="compositionally biased region" description="Low complexity" evidence="5">
    <location>
        <begin position="3419"/>
        <end position="3442"/>
    </location>
</feature>
<feature type="compositionally biased region" description="Basic and acidic residues" evidence="5">
    <location>
        <begin position="2941"/>
        <end position="2950"/>
    </location>
</feature>
<protein>
    <submittedName>
        <fullName evidence="8 9">Serine-rich adhesin for platelets</fullName>
    </submittedName>
</protein>
<feature type="region of interest" description="Disordered" evidence="5">
    <location>
        <begin position="458"/>
        <end position="482"/>
    </location>
</feature>
<dbReference type="InterPro" id="IPR019786">
    <property type="entry name" value="Zinc_finger_PHD-type_CS"/>
</dbReference>
<feature type="region of interest" description="Disordered" evidence="5">
    <location>
        <begin position="2941"/>
        <end position="2963"/>
    </location>
</feature>
<feature type="compositionally biased region" description="Low complexity" evidence="5">
    <location>
        <begin position="1693"/>
        <end position="1709"/>
    </location>
</feature>
<feature type="compositionally biased region" description="Acidic residues" evidence="5">
    <location>
        <begin position="2738"/>
        <end position="2757"/>
    </location>
</feature>
<evidence type="ECO:0000256" key="2">
    <source>
        <dbReference type="ARBA" id="ARBA00022771"/>
    </source>
</evidence>
<dbReference type="Pfam" id="PF20826">
    <property type="entry name" value="PHD_5"/>
    <property type="match status" value="1"/>
</dbReference>
<feature type="compositionally biased region" description="Polar residues" evidence="5">
    <location>
        <begin position="3361"/>
        <end position="3371"/>
    </location>
</feature>
<proteinExistence type="predicted"/>
<dbReference type="SMART" id="SM00317">
    <property type="entry name" value="SET"/>
    <property type="match status" value="1"/>
</dbReference>
<feature type="region of interest" description="Disordered" evidence="5">
    <location>
        <begin position="2357"/>
        <end position="2381"/>
    </location>
</feature>
<gene>
    <name evidence="8 9 10 11 12" type="primary">LOC105224008</name>
</gene>
<dbReference type="InterPro" id="IPR001214">
    <property type="entry name" value="SET_dom"/>
</dbReference>
<feature type="region of interest" description="Disordered" evidence="5">
    <location>
        <begin position="77"/>
        <end position="141"/>
    </location>
</feature>
<evidence type="ECO:0000313" key="11">
    <source>
        <dbReference type="RefSeq" id="XP_049313135.1"/>
    </source>
</evidence>
<feature type="compositionally biased region" description="Low complexity" evidence="5">
    <location>
        <begin position="4098"/>
        <end position="4110"/>
    </location>
</feature>
<feature type="region of interest" description="Disordered" evidence="5">
    <location>
        <begin position="3931"/>
        <end position="4013"/>
    </location>
</feature>
<feature type="compositionally biased region" description="Low complexity" evidence="5">
    <location>
        <begin position="4078"/>
        <end position="4090"/>
    </location>
</feature>
<feature type="region of interest" description="Disordered" evidence="5">
    <location>
        <begin position="3107"/>
        <end position="3129"/>
    </location>
</feature>
<feature type="compositionally biased region" description="Polar residues" evidence="5">
    <location>
        <begin position="410"/>
        <end position="419"/>
    </location>
</feature>
<feature type="compositionally biased region" description="Basic and acidic residues" evidence="5">
    <location>
        <begin position="2182"/>
        <end position="2193"/>
    </location>
</feature>
<dbReference type="PANTHER" id="PTHR46462:SF3">
    <property type="entry name" value="UPSET, ISOFORM A"/>
    <property type="match status" value="1"/>
</dbReference>
<feature type="compositionally biased region" description="Polar residues" evidence="5">
    <location>
        <begin position="2231"/>
        <end position="2253"/>
    </location>
</feature>
<feature type="region of interest" description="Disordered" evidence="5">
    <location>
        <begin position="1729"/>
        <end position="1769"/>
    </location>
</feature>
<feature type="region of interest" description="Disordered" evidence="5">
    <location>
        <begin position="410"/>
        <end position="431"/>
    </location>
</feature>
<feature type="compositionally biased region" description="Polar residues" evidence="5">
    <location>
        <begin position="3934"/>
        <end position="3950"/>
    </location>
</feature>
<organism evidence="7 9">
    <name type="scientific">Bactrocera dorsalis</name>
    <name type="common">Oriental fruit fly</name>
    <name type="synonym">Dacus dorsalis</name>
    <dbReference type="NCBI Taxonomy" id="27457"/>
    <lineage>
        <taxon>Eukaryota</taxon>
        <taxon>Metazoa</taxon>
        <taxon>Ecdysozoa</taxon>
        <taxon>Arthropoda</taxon>
        <taxon>Hexapoda</taxon>
        <taxon>Insecta</taxon>
        <taxon>Pterygota</taxon>
        <taxon>Neoptera</taxon>
        <taxon>Endopterygota</taxon>
        <taxon>Diptera</taxon>
        <taxon>Brachycera</taxon>
        <taxon>Muscomorpha</taxon>
        <taxon>Tephritoidea</taxon>
        <taxon>Tephritidae</taxon>
        <taxon>Bactrocera</taxon>
        <taxon>Bactrocera</taxon>
    </lineage>
</organism>
<feature type="compositionally biased region" description="Polar residues" evidence="5">
    <location>
        <begin position="2294"/>
        <end position="2304"/>
    </location>
</feature>
<dbReference type="CDD" id="cd15550">
    <property type="entry name" value="PHD_MLL5"/>
    <property type="match status" value="1"/>
</dbReference>
<feature type="compositionally biased region" description="Polar residues" evidence="5">
    <location>
        <begin position="2951"/>
        <end position="2963"/>
    </location>
</feature>
<feature type="region of interest" description="Disordered" evidence="5">
    <location>
        <begin position="3162"/>
        <end position="3198"/>
    </location>
</feature>
<feature type="region of interest" description="Disordered" evidence="5">
    <location>
        <begin position="2733"/>
        <end position="2757"/>
    </location>
</feature>
<feature type="region of interest" description="Disordered" evidence="5">
    <location>
        <begin position="861"/>
        <end position="894"/>
    </location>
</feature>
<dbReference type="Gene3D" id="2.170.270.10">
    <property type="entry name" value="SET domain"/>
    <property type="match status" value="1"/>
</dbReference>
<feature type="compositionally biased region" description="Low complexity" evidence="5">
    <location>
        <begin position="420"/>
        <end position="431"/>
    </location>
</feature>
<feature type="compositionally biased region" description="Low complexity" evidence="5">
    <location>
        <begin position="809"/>
        <end position="818"/>
    </location>
</feature>
<dbReference type="PANTHER" id="PTHR46462">
    <property type="entry name" value="UPSET, ISOFORM A"/>
    <property type="match status" value="1"/>
</dbReference>
<feature type="compositionally biased region" description="Low complexity" evidence="5">
    <location>
        <begin position="3278"/>
        <end position="3305"/>
    </location>
</feature>
<feature type="region of interest" description="Disordered" evidence="5">
    <location>
        <begin position="2205"/>
        <end position="2314"/>
    </location>
</feature>
<dbReference type="SMART" id="SM00249">
    <property type="entry name" value="PHD"/>
    <property type="match status" value="1"/>
</dbReference>
<keyword evidence="3" id="KW-0862">Zinc</keyword>
<evidence type="ECO:0000256" key="4">
    <source>
        <dbReference type="ARBA" id="ARBA00022853"/>
    </source>
</evidence>
<dbReference type="RefSeq" id="XP_049313133.1">
    <property type="nucleotide sequence ID" value="XM_049457176.1"/>
</dbReference>
<feature type="compositionally biased region" description="Low complexity" evidence="5">
    <location>
        <begin position="78"/>
        <end position="104"/>
    </location>
</feature>
<dbReference type="PROSITE" id="PS01359">
    <property type="entry name" value="ZF_PHD_1"/>
    <property type="match status" value="1"/>
</dbReference>
<feature type="compositionally biased region" description="Low complexity" evidence="5">
    <location>
        <begin position="1750"/>
        <end position="1762"/>
    </location>
</feature>
<keyword evidence="2" id="KW-0863">Zinc-finger</keyword>
<feature type="region of interest" description="Disordered" evidence="5">
    <location>
        <begin position="1690"/>
        <end position="1709"/>
    </location>
</feature>
<dbReference type="CDD" id="cd10529">
    <property type="entry name" value="SET_SETD5-like"/>
    <property type="match status" value="1"/>
</dbReference>
<feature type="compositionally biased region" description="Polar residues" evidence="5">
    <location>
        <begin position="924"/>
        <end position="938"/>
    </location>
</feature>
<evidence type="ECO:0000259" key="6">
    <source>
        <dbReference type="PROSITE" id="PS50280"/>
    </source>
</evidence>
<feature type="region of interest" description="Disordered" evidence="5">
    <location>
        <begin position="2462"/>
        <end position="2500"/>
    </location>
</feature>
<feature type="compositionally biased region" description="Low complexity" evidence="5">
    <location>
        <begin position="2079"/>
        <end position="2095"/>
    </location>
</feature>
<feature type="compositionally biased region" description="Basic residues" evidence="5">
    <location>
        <begin position="2259"/>
        <end position="2284"/>
    </location>
</feature>
<sequence>MMPLQSSGIIVVEKPTTAVTTQSGSGATSGVVAATTNLATQQSQPQFYQTKQTTTTAKSATTTIGKYYEYYGANDVRQPQQQQQQQKQLQHNVAGSNSNSSSRSQTQLPLMRRAVQRSSSSSNNIINKCNNNTITTTATTGGATNTKIKHINVKQQQQQQQQQPQTIQMNQQQHQLIQHTTIQQQQQQQIHQQQSQQLATQLQSSQPKQQQQHVQKQHQLSQQMHTQQQKSQQQTQPQQQQQVIQVSEEFIEQAAASGATNMMISTTTGEVLNPQIFKIVTTDGTTGNMIIDGGSATAVGGGGQSKVLLSNLTVLAKPSPNTPGTTATSALSVGATGGLPTQQQQHTISVSSGGQAQQAQTINYMSTKNLSYLTTAAAAATPITTGGGKTPKYTVTGTYKTGVKQQQQQLNSTTYIQQPQQSTGQNASQGAQQTQQLYQKLSVPRHVQMVTRVVQQPTAASTSMTTNTGQQQQSQQQQQQHTQMLVQPVVGAQKYLSSSATTKSVSVAGSGGNMLKKTNSLKVTHGNSKVLNNLQMQQTPGVKTTYITQQQQQQYQLHQPQYQSGAKVKTSKLLKQYNNVINNNSNASSGVNMLQQQSLGTYTISNSGGGHKLQPTTTKVTKMAGGKYATHQTQLQHVTTLPQGTHLHHKTLPQQQQTQQHQFSTGNNNVVTLATGAGNSGSGSVANNSNNTIKFVNSTHATVIQQHQTQTLPIQQQQQQTKVTLRQHAQQQQLQFVEAPTTTNIVKDNNSNNTIYQQQQQTPAGNNNSNASAQSLMNDDIMVVNGTPMTDEVSARILQSMAQKSFSNQQRYQQQQHQTKVAAMPPPPQQQQQQIVIQHTSPTSVLLSPKEYPLYSGNQLSAQQSNQHGSSVQQQQLSASPNISTQYTNPVQHQTSASATSTYMSASAANGGVVYPTMSTSGAANIGRQTHSAPSSRTHSLERNKSYEANTTITRKSAADYYKSNSNSSGAGARGHHHASTHGAHALSTSISNIPLDTQQQQQHSSAQIIHLQTLKTSLAATNATLANSSYTIATNSAASAVNTNANTDDEDIIGEEVRPTPVNTQDLRLRILHAVQQDHTYANAMPTHLSAAESAKGVGGAQAASSAVHMGKAGVTSNSTMLAGAASQSQLQSALAAGGSQQWSLGGIGATVAAAGQTGLGNMLPTPPSSGQSTYTLHGQQIPRMQQDDDAHSAISNGSRVATGDIDPGEETETAPEAEAEDDSVTRCICDLTHDDGYMICCDKCSVWQHVDCMGIDRQNIPDEYQCEVCQPRPVDKARARALQLMKRKEQTQLLLSAQSAHATGSTGAYLSGASGAGNLSGNYQLQDGQQRHLGGSNSNAFMLGSGADGNMHGLPNSTTLGTTKKGKVLKKTAKDAAAGKKSKKAEKLAALGGKPPRKDSGATKKTTKRKSKSSDGLSATATAAEKHAANLRQWIENYELAVTNHYSPELRARLHAITKQPSLLQSILNTENRALKECCNNGLENRATTVPHAGGKILISNMDIAPSCPIFELRGKYMLSPQYKTQNASVNMNSPPPSNFLAATLKAHKTPGPFIFFYQLPDAEAPMQTMNQDGSYPPLPPQPAYLKGPEICVDTRTYGNEARFVRRSCRPNAEIQHLFEKGTIHLFIVATMRIRASTEITIKHEPHDLLAIDNKKATASNCIVQPTSTACACGLLKDCLFGPPPTQQSLGASGATKSSSRKSSLATTLNGGVQLNSSAAAMQLTMGGLPAGSNKKKGAAQNINRNRSTSSSGDSSIGTTVAPGMNSPSVALPTAPLNMNASLSNSSYKSNGGLNILSAHALAASAAVPNSNGNMSATSSVSSVMHDSGICTSSSSPSVSIPSPTTLHMHSPTPQAQSQPQQQAQQQHSVPAAAGVQRSNSSTLFVQHSPQQQQQHQQILGALPTPLLLSPSQQLVQLPPQPSQQQVPATINNVSAPLLQEVTSAETTTPTALAPAGGSTQPQTNLLIQQSQEQLLHHSELAGPTISDASLAAAAALQSLNTAVTLTSSCAALAPSAAISNNSNVVVITPETITPRGVEASEAELQQQQQTQYFVATPMPPAQQDFVDGSMQAAAHQQQQQQQQPTQTLTTVELPPPTQTHVAIGAASPNAGPKSPQKHSNNTAHAAYVPPNTARSHKTPGTKSSSSRSTSFSEDDHQQQQHNTSSGSVNDDSTVVTPNSKDKPKLSREDRKMEAILRAIEKMERNQQRKNQNKSGGSASSGATKRRNSNSNSPTTPTKRSMGELSSSSGRVSAANARKKKRKAHKSYSGHSAQARKRRKSRMNSSNESVDDTGNSAGNANVHSEAESTSLLSPAAPLASTAPIYQHTQAEHSDTLATTNEDQAAGLLLAFANPNLKMSPTPQQSPQAVASPTAQQQQQYGAHYALEQLKSPQHRTATSGGNGASPPATPVSSACLLIEAAVGPLQEHMDGASPSGEFKYPNKTKTKKVLMSNWLLNQVDADTSGSDSPPPTAPTPPPPPATNNNGADALVPQSTPLPTGAMLGLDSLVQAATMCDYRKQHNEPDASYMPNDAHCGTPMSVDEPENLSMAAQKVEEFIQQTERGNSGIYNPTTIAAAGGTPRSLLHLPLQVSTCSNNSSVKKRWLRQAISEETTTDESMTPTPTAAAMSAGLQNASPTTASAAAHLNAVLNVPNGFTTPLKKRRLIISGDVKEEEDVGGSSVASPAAGVSNVFESPVIGLVKTEPTAAAPSAAEVDVMNVNVGAAPRACIKHEAETSDEEEVDEEEDDAEEERDDVDVVGGVGVHELQTSATTTIAHVADTCFKQEVTTKAERLLEAPQQLETAADELKPDAMLIDQDDDVDILRSPSPGHQQMLAAEDNLVKIEPEDTSGGDDVKIDVEREESLAGDKFEEMVLMQVKKEEAANEVAERSITTEAADGVKVNAAEDEKPIKSAPTEENALVADEKPYKQLFEDVAKVAQPKKEERTHTFTTSKPKVETSQALEPIYSTAVAPMNVQQRISTTPTKTSPLKLLTLDGSSMISSDEPLKKRLKLETSTVETSATTTEVQQTSLLKPLSARMHEISKQNDTNDIVPTTTAATAPPAALTKPTATLKVEHCTPNTPPTAAAQPNCMTFLAAAAAAAIERKPPPPPPVTTAAAPAPMSTQSTTTIGSVAANTNSVTSTAPAVNATNSEAGTVSVNNVATPLPNNGSVSTALAPRKQNAANNNNSNERKVPLTDDDIQACLHSFHKENILILQSRNNKKSKPNATTATAIGGSANELVAKSAKLTENKSSATTNYSSHHSHHSTHAHNDTAKSVSSSSKHSSASKSLTNSSSSGSSSTKKLHKKERNGKERSSSSSRSSSAHSSKLSSSSSKKVSSSSSHKKDHVSGKSSGSSTPVPSAKQQTHNSATSYNNSTNSNSASAGGDGKDRADERRERDNNRFDKERHHHRHRTTSSSSNASTAVSQSQTPAAANSTTPTPPPPISKKRQLNFEQELTKDLPLVNAVTSNSNRHRKDSGSRDSREDMLSSSCSSTSSSSLAARKRRESSSSSGGGSRHRHNSGGSCGAAEKDALAAHKSAVAEHNGILASAHISPLPPPTYVREHVAIPHFNNVVVSGPPPPLMAAYFSGIGAVPGGNMDASMSTPIATYVPTPAMPPTAGAASQPTHNHNLLKTLPMQPVLSHLSAAVHMQSTLPTLSSSNGGNVTVLPPSTATVAPPTMHSPGAAGGLLPGNSAGVNSAASTYNSIYGKLRDNPSAIVPPTLSAVTSALTGGPSVTPSGGVGKTTITAATASTSANISLSEYLDTKVKSYSTTLGGYVTPAHTYIGGTGTNSAAGKTTNNNTSSNSATAAESITAVATPLESPVANKLPTPLKLPLTRTASHDPRLNPQLNAPEPPPAPKRKLSINEYRKRMQLSTDSTTPSTPEPPAVSSTATTPTAHMTPTSLNNSFVQAYNSIVNASPEEMARQLSASPTTLTLNKYTLNSPERKRRHSGSDKEQRHSVSYDEVSGLLNSSTGSSSSCGNASDNSLTNVNHEDDGRKGQFSAAPTLLEKQQEKLCERLKLLRNMKKSVATLSSAASEFANLKKDCDLYVNRTNSISSTDNLDNCLEEISSSSSSSSSTSRASSREASPERSGVVSSSSSASICKRATSTTSSNHKWLHEPETTTTTATKSVNTNATRGDTPTRDDVLVAARCGSESAT</sequence>
<dbReference type="Gene3D" id="3.30.40.10">
    <property type="entry name" value="Zinc/RING finger domain, C3HC4 (zinc finger)"/>
    <property type="match status" value="1"/>
</dbReference>
<evidence type="ECO:0000256" key="1">
    <source>
        <dbReference type="ARBA" id="ARBA00022723"/>
    </source>
</evidence>
<feature type="compositionally biased region" description="Low complexity" evidence="5">
    <location>
        <begin position="3881"/>
        <end position="3909"/>
    </location>
</feature>
<dbReference type="RefSeq" id="XP_011200269.2">
    <property type="nucleotide sequence ID" value="XM_011201967.4"/>
</dbReference>
<feature type="region of interest" description="Disordered" evidence="5">
    <location>
        <begin position="964"/>
        <end position="985"/>
    </location>
</feature>
<feature type="compositionally biased region" description="Basic and acidic residues" evidence="5">
    <location>
        <begin position="3391"/>
        <end position="3410"/>
    </location>
</feature>
<evidence type="ECO:0000256" key="3">
    <source>
        <dbReference type="ARBA" id="ARBA00022833"/>
    </source>
</evidence>
<dbReference type="PROSITE" id="PS50280">
    <property type="entry name" value="SET"/>
    <property type="match status" value="1"/>
</dbReference>
<feature type="region of interest" description="Disordered" evidence="5">
    <location>
        <begin position="1350"/>
        <end position="1423"/>
    </location>
</feature>
<feature type="compositionally biased region" description="Polar residues" evidence="5">
    <location>
        <begin position="3162"/>
        <end position="3177"/>
    </location>
</feature>
<evidence type="ECO:0000313" key="8">
    <source>
        <dbReference type="RefSeq" id="XP_011200269.2"/>
    </source>
</evidence>
<evidence type="ECO:0000313" key="12">
    <source>
        <dbReference type="RefSeq" id="XP_049313136.1"/>
    </source>
</evidence>
<dbReference type="Proteomes" id="UP001652620">
    <property type="component" value="Chromosome 5"/>
</dbReference>
<feature type="region of interest" description="Disordered" evidence="5">
    <location>
        <begin position="1185"/>
        <end position="1223"/>
    </location>
</feature>
<dbReference type="InterPro" id="IPR011011">
    <property type="entry name" value="Znf_FYVE_PHD"/>
</dbReference>
<feature type="region of interest" description="Disordered" evidence="5">
    <location>
        <begin position="1827"/>
        <end position="1880"/>
    </location>
</feature>
<dbReference type="RefSeq" id="XP_049313136.1">
    <property type="nucleotide sequence ID" value="XM_049457179.1"/>
</dbReference>
<feature type="compositionally biased region" description="Basic and acidic residues" evidence="5">
    <location>
        <begin position="3958"/>
        <end position="3969"/>
    </location>
</feature>
<feature type="compositionally biased region" description="Low complexity" evidence="5">
    <location>
        <begin position="3493"/>
        <end position="3505"/>
    </location>
</feature>
<evidence type="ECO:0000313" key="10">
    <source>
        <dbReference type="RefSeq" id="XP_049313133.1"/>
    </source>
</evidence>
<feature type="compositionally biased region" description="Low complexity" evidence="5">
    <location>
        <begin position="461"/>
        <end position="482"/>
    </location>
</feature>
<dbReference type="InterPro" id="IPR046341">
    <property type="entry name" value="SET_dom_sf"/>
</dbReference>
<dbReference type="Pfam" id="PF00856">
    <property type="entry name" value="SET"/>
    <property type="match status" value="1"/>
</dbReference>
<feature type="region of interest" description="Disordered" evidence="5">
    <location>
        <begin position="924"/>
        <end position="952"/>
    </location>
</feature>
<feature type="compositionally biased region" description="Low complexity" evidence="5">
    <location>
        <begin position="4131"/>
        <end position="4145"/>
    </location>
</feature>
<feature type="region of interest" description="Disordered" evidence="5">
    <location>
        <begin position="2062"/>
        <end position="2193"/>
    </location>
</feature>
<keyword evidence="4" id="KW-0156">Chromatin regulator</keyword>
<feature type="region of interest" description="Disordered" evidence="5">
    <location>
        <begin position="3255"/>
        <end position="3451"/>
    </location>
</feature>
<accession>A0ABM3JV76</accession>
<reference evidence="8 9" key="1">
    <citation type="submission" date="2025-05" db="UniProtKB">
        <authorList>
            <consortium name="RefSeq"/>
        </authorList>
    </citation>
    <scope>IDENTIFICATION</scope>
    <source>
        <tissue evidence="8 9">Adult</tissue>
    </source>
</reference>
<feature type="region of interest" description="Disordered" evidence="5">
    <location>
        <begin position="804"/>
        <end position="836"/>
    </location>
</feature>
<feature type="region of interest" description="Disordered" evidence="5">
    <location>
        <begin position="2900"/>
        <end position="2926"/>
    </location>
</feature>
<feature type="region of interest" description="Disordered" evidence="5">
    <location>
        <begin position="4076"/>
        <end position="4155"/>
    </location>
</feature>
<evidence type="ECO:0000313" key="9">
    <source>
        <dbReference type="RefSeq" id="XP_049313132.1"/>
    </source>
</evidence>
<feature type="compositionally biased region" description="Low complexity" evidence="5">
    <location>
        <begin position="2361"/>
        <end position="2381"/>
    </location>
</feature>
<feature type="compositionally biased region" description="Basic and acidic residues" evidence="5">
    <location>
        <begin position="3481"/>
        <end position="3491"/>
    </location>
</feature>
<dbReference type="RefSeq" id="XP_049313132.1">
    <property type="nucleotide sequence ID" value="XM_049457175.1"/>
</dbReference>
<feature type="region of interest" description="Disordered" evidence="5">
    <location>
        <begin position="3828"/>
        <end position="3909"/>
    </location>
</feature>
<keyword evidence="7" id="KW-1185">Reference proteome</keyword>